<organism evidence="1">
    <name type="scientific">marine metagenome</name>
    <dbReference type="NCBI Taxonomy" id="408172"/>
    <lineage>
        <taxon>unclassified sequences</taxon>
        <taxon>metagenomes</taxon>
        <taxon>ecological metagenomes</taxon>
    </lineage>
</organism>
<feature type="non-terminal residue" evidence="1">
    <location>
        <position position="30"/>
    </location>
</feature>
<dbReference type="AlphaFoldDB" id="A0A382NM74"/>
<protein>
    <submittedName>
        <fullName evidence="1">Uncharacterized protein</fullName>
    </submittedName>
</protein>
<name>A0A382NM74_9ZZZZ</name>
<evidence type="ECO:0000313" key="1">
    <source>
        <dbReference type="EMBL" id="SVC60812.1"/>
    </source>
</evidence>
<accession>A0A382NM74</accession>
<proteinExistence type="predicted"/>
<reference evidence="1" key="1">
    <citation type="submission" date="2018-05" db="EMBL/GenBank/DDBJ databases">
        <authorList>
            <person name="Lanie J.A."/>
            <person name="Ng W.-L."/>
            <person name="Kazmierczak K.M."/>
            <person name="Andrzejewski T.M."/>
            <person name="Davidsen T.M."/>
            <person name="Wayne K.J."/>
            <person name="Tettelin H."/>
            <person name="Glass J.I."/>
            <person name="Rusch D."/>
            <person name="Podicherti R."/>
            <person name="Tsui H.-C.T."/>
            <person name="Winkler M.E."/>
        </authorList>
    </citation>
    <scope>NUCLEOTIDE SEQUENCE</scope>
</reference>
<gene>
    <name evidence="1" type="ORF">METZ01_LOCUS313666</name>
</gene>
<sequence>MVNQNLLQFQNYTSISFQSPCLIFQTIIKA</sequence>
<dbReference type="EMBL" id="UINC01100618">
    <property type="protein sequence ID" value="SVC60812.1"/>
    <property type="molecule type" value="Genomic_DNA"/>
</dbReference>